<protein>
    <submittedName>
        <fullName evidence="2">Uncharacterized protein</fullName>
    </submittedName>
</protein>
<dbReference type="EMBL" id="CALNXK010000015">
    <property type="protein sequence ID" value="CAH3046872.1"/>
    <property type="molecule type" value="Genomic_DNA"/>
</dbReference>
<evidence type="ECO:0000313" key="3">
    <source>
        <dbReference type="Proteomes" id="UP001159405"/>
    </source>
</evidence>
<evidence type="ECO:0000256" key="1">
    <source>
        <dbReference type="SAM" id="Coils"/>
    </source>
</evidence>
<accession>A0ABN8NBW9</accession>
<name>A0ABN8NBW9_9CNID</name>
<keyword evidence="3" id="KW-1185">Reference proteome</keyword>
<gene>
    <name evidence="2" type="ORF">PLOB_00009832</name>
</gene>
<dbReference type="Proteomes" id="UP001159405">
    <property type="component" value="Unassembled WGS sequence"/>
</dbReference>
<reference evidence="2 3" key="1">
    <citation type="submission" date="2022-05" db="EMBL/GenBank/DDBJ databases">
        <authorList>
            <consortium name="Genoscope - CEA"/>
            <person name="William W."/>
        </authorList>
    </citation>
    <scope>NUCLEOTIDE SEQUENCE [LARGE SCALE GENOMIC DNA]</scope>
</reference>
<evidence type="ECO:0000313" key="2">
    <source>
        <dbReference type="EMBL" id="CAH3046872.1"/>
    </source>
</evidence>
<sequence length="463" mass="53636">MSSTLSSEIRNQGNDFFRRAGRALASSSLREAKDLFEQALTCYYRAKDKAVGDRDDECSAAKNIGKAAWKIAGVLSKQEEKPKTIIFYLHEAIKGLCIAYNHSEACKDAEWREEVFETLNVCLQEVLNEADAVGDVDQRIAQLEKLCSINTVIEAAPDIQINLATLYFHDGTTKLQNGDYKKCLIRMKDCYRPIEEVKRLCRYAGVTRATHEMLTEARTLEQDVFYHTCSASSIQARVQGDQLLQVALQEQEDLDMNLVFEVIDWYKQAVVLSREVDIEQEAIAESRLGVVYDKVLKLTLRAKAYFTHSFELAESLKPRVFTSQTWFKDCTSALKRYQDEARARDEQEKQKQRAKFMEELREELEDIRAYKSRAIPLIKHLYLNYPPKTLTWKKPSDEEMKKWESVEKKSKEYKKLLVKALSVYHPDKVDENQHGKKWKVLCEEITKMLTFHYEGTKNINDSQ</sequence>
<comment type="caution">
    <text evidence="2">The sequence shown here is derived from an EMBL/GenBank/DDBJ whole genome shotgun (WGS) entry which is preliminary data.</text>
</comment>
<proteinExistence type="predicted"/>
<keyword evidence="1" id="KW-0175">Coiled coil</keyword>
<feature type="coiled-coil region" evidence="1">
    <location>
        <begin position="346"/>
        <end position="373"/>
    </location>
</feature>
<organism evidence="2 3">
    <name type="scientific">Porites lobata</name>
    <dbReference type="NCBI Taxonomy" id="104759"/>
    <lineage>
        <taxon>Eukaryota</taxon>
        <taxon>Metazoa</taxon>
        <taxon>Cnidaria</taxon>
        <taxon>Anthozoa</taxon>
        <taxon>Hexacorallia</taxon>
        <taxon>Scleractinia</taxon>
        <taxon>Fungiina</taxon>
        <taxon>Poritidae</taxon>
        <taxon>Porites</taxon>
    </lineage>
</organism>